<dbReference type="Gene3D" id="1.10.238.10">
    <property type="entry name" value="EF-hand"/>
    <property type="match status" value="1"/>
</dbReference>
<comment type="caution">
    <text evidence="2">The sequence shown here is derived from an EMBL/GenBank/DDBJ whole genome shotgun (WGS) entry which is preliminary data.</text>
</comment>
<dbReference type="InterPro" id="IPR011992">
    <property type="entry name" value="EF-hand-dom_pair"/>
</dbReference>
<dbReference type="CDD" id="cd00051">
    <property type="entry name" value="EFh"/>
    <property type="match status" value="1"/>
</dbReference>
<proteinExistence type="predicted"/>
<organism evidence="2 3">
    <name type="scientific">Streptomyces omiyaensis</name>
    <dbReference type="NCBI Taxonomy" id="68247"/>
    <lineage>
        <taxon>Bacteria</taxon>
        <taxon>Bacillati</taxon>
        <taxon>Actinomycetota</taxon>
        <taxon>Actinomycetes</taxon>
        <taxon>Kitasatosporales</taxon>
        <taxon>Streptomycetaceae</taxon>
        <taxon>Streptomyces</taxon>
    </lineage>
</organism>
<sequence>MTMAVGNIAQERLAKRFDKWDANGDGVLEPSDFVTEAANIATAFGETPDSAKGAQLRDGFIAMFEHLAGKAGVGAQGPIDRAQFLQAAGEVVEGGAATFNPVLGPVTKGIVALADKNGDGVIDEAEFAVWLHVIGLGEKEGRAAFQQIDTDGSGTLSEDELLTAVRRFHTGDLDVELLG</sequence>
<evidence type="ECO:0000313" key="2">
    <source>
        <dbReference type="EMBL" id="MFG3193751.1"/>
    </source>
</evidence>
<accession>A0ABW7C1V9</accession>
<dbReference type="EMBL" id="JBICZW010000034">
    <property type="protein sequence ID" value="MFG3193751.1"/>
    <property type="molecule type" value="Genomic_DNA"/>
</dbReference>
<dbReference type="PROSITE" id="PS00018">
    <property type="entry name" value="EF_HAND_1"/>
    <property type="match status" value="2"/>
</dbReference>
<dbReference type="InterPro" id="IPR018247">
    <property type="entry name" value="EF_Hand_1_Ca_BS"/>
</dbReference>
<protein>
    <submittedName>
        <fullName evidence="2">EF-hand domain-containing protein</fullName>
    </submittedName>
</protein>
<name>A0ABW7C1V9_9ACTN</name>
<dbReference type="Pfam" id="PF13499">
    <property type="entry name" value="EF-hand_7"/>
    <property type="match status" value="1"/>
</dbReference>
<dbReference type="PROSITE" id="PS50222">
    <property type="entry name" value="EF_HAND_2"/>
    <property type="match status" value="2"/>
</dbReference>
<dbReference type="Proteomes" id="UP001604282">
    <property type="component" value="Unassembled WGS sequence"/>
</dbReference>
<gene>
    <name evidence="2" type="ORF">ACGFYS_33035</name>
</gene>
<dbReference type="RefSeq" id="WP_392884779.1">
    <property type="nucleotide sequence ID" value="NZ_JBICZW010000034.1"/>
</dbReference>
<feature type="domain" description="EF-hand" evidence="1">
    <location>
        <begin position="8"/>
        <end position="43"/>
    </location>
</feature>
<dbReference type="InterPro" id="IPR002048">
    <property type="entry name" value="EF_hand_dom"/>
</dbReference>
<dbReference type="SUPFAM" id="SSF47473">
    <property type="entry name" value="EF-hand"/>
    <property type="match status" value="1"/>
</dbReference>
<dbReference type="Pfam" id="PF13202">
    <property type="entry name" value="EF-hand_5"/>
    <property type="match status" value="1"/>
</dbReference>
<feature type="domain" description="EF-hand" evidence="1">
    <location>
        <begin position="136"/>
        <end position="171"/>
    </location>
</feature>
<evidence type="ECO:0000259" key="1">
    <source>
        <dbReference type="PROSITE" id="PS50222"/>
    </source>
</evidence>
<reference evidence="2 3" key="1">
    <citation type="submission" date="2024-10" db="EMBL/GenBank/DDBJ databases">
        <title>The Natural Products Discovery Center: Release of the First 8490 Sequenced Strains for Exploring Actinobacteria Biosynthetic Diversity.</title>
        <authorList>
            <person name="Kalkreuter E."/>
            <person name="Kautsar S.A."/>
            <person name="Yang D."/>
            <person name="Bader C.D."/>
            <person name="Teijaro C.N."/>
            <person name="Fluegel L."/>
            <person name="Davis C.M."/>
            <person name="Simpson J.R."/>
            <person name="Lauterbach L."/>
            <person name="Steele A.D."/>
            <person name="Gui C."/>
            <person name="Meng S."/>
            <person name="Li G."/>
            <person name="Viehrig K."/>
            <person name="Ye F."/>
            <person name="Su P."/>
            <person name="Kiefer A.F."/>
            <person name="Nichols A."/>
            <person name="Cepeda A.J."/>
            <person name="Yan W."/>
            <person name="Fan B."/>
            <person name="Jiang Y."/>
            <person name="Adhikari A."/>
            <person name="Zheng C.-J."/>
            <person name="Schuster L."/>
            <person name="Cowan T.M."/>
            <person name="Smanski M.J."/>
            <person name="Chevrette M.G."/>
            <person name="De Carvalho L.P.S."/>
            <person name="Shen B."/>
        </authorList>
    </citation>
    <scope>NUCLEOTIDE SEQUENCE [LARGE SCALE GENOMIC DNA]</scope>
    <source>
        <strain evidence="2 3">NPDC048229</strain>
    </source>
</reference>
<keyword evidence="3" id="KW-1185">Reference proteome</keyword>
<evidence type="ECO:0000313" key="3">
    <source>
        <dbReference type="Proteomes" id="UP001604282"/>
    </source>
</evidence>
<dbReference type="SMART" id="SM00054">
    <property type="entry name" value="EFh"/>
    <property type="match status" value="3"/>
</dbReference>